<dbReference type="GO" id="GO:1902600">
    <property type="term" value="P:proton transmembrane transport"/>
    <property type="evidence" value="ECO:0007669"/>
    <property type="project" value="TreeGrafter"/>
</dbReference>
<keyword evidence="4" id="KW-0547">Nucleotide-binding</keyword>
<evidence type="ECO:0000313" key="14">
    <source>
        <dbReference type="EMBL" id="CAE4597014.1"/>
    </source>
</evidence>
<comment type="similarity">
    <text evidence="10">Belongs to the cation transport ATPase (P-type) (TC 3.A.3) family.</text>
</comment>
<accession>A0A7S4QXK3</accession>
<keyword evidence="2" id="KW-1003">Cell membrane</keyword>
<evidence type="ECO:0000259" key="13">
    <source>
        <dbReference type="SMART" id="SM00831"/>
    </source>
</evidence>
<dbReference type="SUPFAM" id="SSF81665">
    <property type="entry name" value="Calcium ATPase, transmembrane domain M"/>
    <property type="match status" value="1"/>
</dbReference>
<dbReference type="GO" id="GO:0005886">
    <property type="term" value="C:plasma membrane"/>
    <property type="evidence" value="ECO:0007669"/>
    <property type="project" value="UniProtKB-SubCell"/>
</dbReference>
<keyword evidence="3 12" id="KW-0812">Transmembrane</keyword>
<dbReference type="Pfam" id="PF00689">
    <property type="entry name" value="Cation_ATPase_C"/>
    <property type="match status" value="1"/>
</dbReference>
<dbReference type="FunFam" id="3.40.50.1000:FF:000083">
    <property type="entry name" value="Sodium/potassium-transporting ATPase subunit alpha"/>
    <property type="match status" value="1"/>
</dbReference>
<dbReference type="Gene3D" id="1.20.1110.10">
    <property type="entry name" value="Calcium-transporting ATPase, transmembrane domain"/>
    <property type="match status" value="1"/>
</dbReference>
<feature type="transmembrane region" description="Helical" evidence="12">
    <location>
        <begin position="335"/>
        <end position="356"/>
    </location>
</feature>
<dbReference type="InterPro" id="IPR008250">
    <property type="entry name" value="ATPase_P-typ_transduc_dom_A_sf"/>
</dbReference>
<dbReference type="SUPFAM" id="SSF81653">
    <property type="entry name" value="Calcium ATPase, transduction domain A"/>
    <property type="match status" value="1"/>
</dbReference>
<keyword evidence="8" id="KW-0813">Transport</keyword>
<dbReference type="PRINTS" id="PR00121">
    <property type="entry name" value="NAKATPASE"/>
</dbReference>
<evidence type="ECO:0000256" key="12">
    <source>
        <dbReference type="SAM" id="Phobius"/>
    </source>
</evidence>
<dbReference type="SMART" id="SM00831">
    <property type="entry name" value="Cation_ATPase_N"/>
    <property type="match status" value="1"/>
</dbReference>
<evidence type="ECO:0000256" key="4">
    <source>
        <dbReference type="ARBA" id="ARBA00022741"/>
    </source>
</evidence>
<feature type="transmembrane region" description="Helical" evidence="12">
    <location>
        <begin position="796"/>
        <end position="818"/>
    </location>
</feature>
<dbReference type="InterPro" id="IPR001757">
    <property type="entry name" value="P_typ_ATPase"/>
</dbReference>
<feature type="compositionally biased region" description="Polar residues" evidence="11">
    <location>
        <begin position="1"/>
        <end position="16"/>
    </location>
</feature>
<evidence type="ECO:0000256" key="2">
    <source>
        <dbReference type="ARBA" id="ARBA00022475"/>
    </source>
</evidence>
<dbReference type="GO" id="GO:0006883">
    <property type="term" value="P:intracellular sodium ion homeostasis"/>
    <property type="evidence" value="ECO:0007669"/>
    <property type="project" value="TreeGrafter"/>
</dbReference>
<dbReference type="Pfam" id="PF00690">
    <property type="entry name" value="Cation_ATPase_N"/>
    <property type="match status" value="1"/>
</dbReference>
<dbReference type="PANTHER" id="PTHR43294:SF21">
    <property type="entry name" value="CATION TRANSPORTING ATPASE"/>
    <property type="match status" value="1"/>
</dbReference>
<dbReference type="InterPro" id="IPR006068">
    <property type="entry name" value="ATPase_P-typ_cation-transptr_C"/>
</dbReference>
<dbReference type="NCBIfam" id="TIGR01494">
    <property type="entry name" value="ATPase_P-type"/>
    <property type="match status" value="2"/>
</dbReference>
<evidence type="ECO:0000256" key="8">
    <source>
        <dbReference type="ARBA" id="ARBA00023065"/>
    </source>
</evidence>
<dbReference type="InterPro" id="IPR004014">
    <property type="entry name" value="ATPase_P-typ_cation-transptr_N"/>
</dbReference>
<dbReference type="Gene3D" id="2.70.150.10">
    <property type="entry name" value="Calcium-transporting ATPase, cytoplasmic transduction domain A"/>
    <property type="match status" value="1"/>
</dbReference>
<dbReference type="Gene3D" id="3.40.50.1000">
    <property type="entry name" value="HAD superfamily/HAD-like"/>
    <property type="match status" value="1"/>
</dbReference>
<evidence type="ECO:0000256" key="5">
    <source>
        <dbReference type="ARBA" id="ARBA00022840"/>
    </source>
</evidence>
<dbReference type="GO" id="GO:0005524">
    <property type="term" value="F:ATP binding"/>
    <property type="evidence" value="ECO:0007669"/>
    <property type="project" value="UniProtKB-KW"/>
</dbReference>
<dbReference type="GO" id="GO:1990573">
    <property type="term" value="P:potassium ion import across plasma membrane"/>
    <property type="evidence" value="ECO:0007669"/>
    <property type="project" value="TreeGrafter"/>
</dbReference>
<feature type="compositionally biased region" description="Basic and acidic residues" evidence="11">
    <location>
        <begin position="43"/>
        <end position="61"/>
    </location>
</feature>
<dbReference type="InterPro" id="IPR050510">
    <property type="entry name" value="Cation_transp_ATPase_P-type"/>
</dbReference>
<dbReference type="InterPro" id="IPR036412">
    <property type="entry name" value="HAD-like_sf"/>
</dbReference>
<feature type="region of interest" description="Disordered" evidence="11">
    <location>
        <begin position="1"/>
        <end position="91"/>
    </location>
</feature>
<sequence>MQPQARQPLVSRTSSCDVEEAQGEEDAGGLQRGPSGELAWTSRLEHRVPAEYETRSWRVEDAQQGTSAPPSLGRVESPPAEAARREHELDSKKLAAELHSDLERGLDGDRARELLARDGPNEITPPPRTPAVVKFLMQLYSGFAPILWAAALLCFFAYWPLGNRPPQEGDDLNLALGLVLVVVILLQAAFNFYQEYKSDCIMERLNAMIPASASVIRGGDRRSVPVQELVVGDLVVVGGGEKIPADLRLVSVKDLKIDKSTLNGESEPVKCTTQSTDRNFMETRNMAFFGCSAVEGSGVGIVVATGDRTVFGDIARAASAPSTELSTLHAEIRRFVQVIAGLALGTGALAFLGWLVWLRPYHPDFLTLTAQMVNCISLIVAFVPEGMPVCVTVTLALIAADMSRSNVLVKNLGVVETLGAVSVIASDKTGTLTENRMTVSQLSQAEPSPWHQHLLRAMLLCNRAAHVDGEIVGDASDSALLRHYCQEVVSGAVPEAESTRDRFAKLAEVPFNSTNKYMLSVHSTPDEGDRLLLMKGAPERMLERCSTVAEPTGAEDQLTSNSRSAVLHSIEQAAAQGQRILGFCQLRLPAADFGGDFAFDVDEPNFPMSGLTFLGWVALRDPPRAGVREAIAQCHAAQVRVAMVTGDHPATAKAIAQQVGIISTEDVDGAGRLTARPRGPPGSCAIVLTGPELERLEEEDWHAICQYRQAVFSRTTPKQKLQIVKLFQAQGECVGVTGDGVNDAPALKQANCGLAMGSGSEVSKEAADLIVLDDNFASVVKGIEHGRRCFANLKKVIIYLLPAGSFSEMLPVMTNVFLGMPVALSSFLMIIICCFTDVGPSLALVYEKPESRLMSLPPRKLGKDHLVDWKLLLNAYLFIGLIEAGVAYATFFTYYASRGKNPGDVLFTFGAPSAADDPDGEYGEMQNVGQCLYFYALVVMQFGNALTSRTAMLPIWRQSPFSGPTRNPRLFGAMVVSAVLLVLTCYLPPVQTALLTRKLPSLQEDWLALLLPWLGALVLVCLNETRKGVAERYPDGVLARVAWR</sequence>
<evidence type="ECO:0000256" key="7">
    <source>
        <dbReference type="ARBA" id="ARBA00022989"/>
    </source>
</evidence>
<dbReference type="EMBL" id="HBNR01039233">
    <property type="protein sequence ID" value="CAE4597014.1"/>
    <property type="molecule type" value="Transcribed_RNA"/>
</dbReference>
<feature type="transmembrane region" description="Helical" evidence="12">
    <location>
        <begin position="824"/>
        <end position="846"/>
    </location>
</feature>
<feature type="domain" description="Cation-transporting P-type ATPase N-terminal" evidence="13">
    <location>
        <begin position="85"/>
        <end position="159"/>
    </location>
</feature>
<dbReference type="SUPFAM" id="SSF56784">
    <property type="entry name" value="HAD-like"/>
    <property type="match status" value="1"/>
</dbReference>
<dbReference type="SFLD" id="SFLDS00003">
    <property type="entry name" value="Haloacid_Dehalogenase"/>
    <property type="match status" value="1"/>
</dbReference>
<dbReference type="Pfam" id="PF08282">
    <property type="entry name" value="Hydrolase_3"/>
    <property type="match status" value="1"/>
</dbReference>
<protein>
    <recommendedName>
        <fullName evidence="13">Cation-transporting P-type ATPase N-terminal domain-containing protein</fullName>
    </recommendedName>
</protein>
<organism evidence="14">
    <name type="scientific">Alexandrium monilatum</name>
    <dbReference type="NCBI Taxonomy" id="311494"/>
    <lineage>
        <taxon>Eukaryota</taxon>
        <taxon>Sar</taxon>
        <taxon>Alveolata</taxon>
        <taxon>Dinophyceae</taxon>
        <taxon>Gonyaulacales</taxon>
        <taxon>Pyrocystaceae</taxon>
        <taxon>Alexandrium</taxon>
    </lineage>
</organism>
<dbReference type="GO" id="GO:0030007">
    <property type="term" value="P:intracellular potassium ion homeostasis"/>
    <property type="evidence" value="ECO:0007669"/>
    <property type="project" value="TreeGrafter"/>
</dbReference>
<feature type="compositionally biased region" description="Acidic residues" evidence="11">
    <location>
        <begin position="17"/>
        <end position="27"/>
    </location>
</feature>
<keyword evidence="7 12" id="KW-1133">Transmembrane helix</keyword>
<feature type="compositionally biased region" description="Basic and acidic residues" evidence="11">
    <location>
        <begin position="82"/>
        <end position="91"/>
    </location>
</feature>
<dbReference type="PROSITE" id="PS00154">
    <property type="entry name" value="ATPASE_E1_E2"/>
    <property type="match status" value="1"/>
</dbReference>
<feature type="transmembrane region" description="Helical" evidence="12">
    <location>
        <begin position="376"/>
        <end position="400"/>
    </location>
</feature>
<dbReference type="InterPro" id="IPR023298">
    <property type="entry name" value="ATPase_P-typ_TM_dom_sf"/>
</dbReference>
<dbReference type="Pfam" id="PF13246">
    <property type="entry name" value="Cation_ATPase"/>
    <property type="match status" value="1"/>
</dbReference>
<evidence type="ECO:0000256" key="11">
    <source>
        <dbReference type="SAM" id="MobiDB-lite"/>
    </source>
</evidence>
<dbReference type="InterPro" id="IPR023299">
    <property type="entry name" value="ATPase_P-typ_cyto_dom_N"/>
</dbReference>
<dbReference type="SFLD" id="SFLDF00027">
    <property type="entry name" value="p-type_atpase"/>
    <property type="match status" value="1"/>
</dbReference>
<name>A0A7S4QXK3_9DINO</name>
<evidence type="ECO:0000256" key="10">
    <source>
        <dbReference type="ARBA" id="ARBA00038148"/>
    </source>
</evidence>
<dbReference type="SFLD" id="SFLDG00002">
    <property type="entry name" value="C1.7:_P-type_atpase_like"/>
    <property type="match status" value="1"/>
</dbReference>
<comment type="subcellular location">
    <subcellularLocation>
        <location evidence="1">Cell membrane</location>
        <topology evidence="1">Multi-pass membrane protein</topology>
    </subcellularLocation>
</comment>
<dbReference type="InterPro" id="IPR018303">
    <property type="entry name" value="ATPase_P-typ_P_site"/>
</dbReference>
<evidence type="ECO:0000256" key="3">
    <source>
        <dbReference type="ARBA" id="ARBA00022692"/>
    </source>
</evidence>
<feature type="transmembrane region" description="Helical" evidence="12">
    <location>
        <begin position="867"/>
        <end position="896"/>
    </location>
</feature>
<dbReference type="PANTHER" id="PTHR43294">
    <property type="entry name" value="SODIUM/POTASSIUM-TRANSPORTING ATPASE SUBUNIT ALPHA"/>
    <property type="match status" value="1"/>
</dbReference>
<keyword evidence="6" id="KW-1278">Translocase</keyword>
<keyword evidence="8" id="KW-0406">Ion transport</keyword>
<dbReference type="InterPro" id="IPR023214">
    <property type="entry name" value="HAD_sf"/>
</dbReference>
<reference evidence="14" key="1">
    <citation type="submission" date="2021-01" db="EMBL/GenBank/DDBJ databases">
        <authorList>
            <person name="Corre E."/>
            <person name="Pelletier E."/>
            <person name="Niang G."/>
            <person name="Scheremetjew M."/>
            <person name="Finn R."/>
            <person name="Kale V."/>
            <person name="Holt S."/>
            <person name="Cochrane G."/>
            <person name="Meng A."/>
            <person name="Brown T."/>
            <person name="Cohen L."/>
        </authorList>
    </citation>
    <scope>NUCLEOTIDE SEQUENCE</scope>
    <source>
        <strain evidence="14">CCMP3105</strain>
    </source>
</reference>
<dbReference type="GO" id="GO:0036376">
    <property type="term" value="P:sodium ion export across plasma membrane"/>
    <property type="evidence" value="ECO:0007669"/>
    <property type="project" value="TreeGrafter"/>
</dbReference>
<dbReference type="GO" id="GO:0016887">
    <property type="term" value="F:ATP hydrolysis activity"/>
    <property type="evidence" value="ECO:0007669"/>
    <property type="project" value="InterPro"/>
</dbReference>
<dbReference type="InterPro" id="IPR044492">
    <property type="entry name" value="P_typ_ATPase_HD_dom"/>
</dbReference>
<dbReference type="PRINTS" id="PR00119">
    <property type="entry name" value="CATATPASE"/>
</dbReference>
<feature type="transmembrane region" description="Helical" evidence="12">
    <location>
        <begin position="172"/>
        <end position="193"/>
    </location>
</feature>
<evidence type="ECO:0000256" key="9">
    <source>
        <dbReference type="ARBA" id="ARBA00023136"/>
    </source>
</evidence>
<feature type="transmembrane region" description="Helical" evidence="12">
    <location>
        <begin position="932"/>
        <end position="956"/>
    </location>
</feature>
<evidence type="ECO:0000256" key="1">
    <source>
        <dbReference type="ARBA" id="ARBA00004651"/>
    </source>
</evidence>
<evidence type="ECO:0000256" key="6">
    <source>
        <dbReference type="ARBA" id="ARBA00022967"/>
    </source>
</evidence>
<proteinExistence type="inferred from homology"/>
<feature type="transmembrane region" description="Helical" evidence="12">
    <location>
        <begin position="1006"/>
        <end position="1022"/>
    </location>
</feature>
<keyword evidence="5" id="KW-0067">ATP-binding</keyword>
<feature type="transmembrane region" description="Helical" evidence="12">
    <location>
        <begin position="139"/>
        <end position="160"/>
    </location>
</feature>
<dbReference type="AlphaFoldDB" id="A0A7S4QXK3"/>
<dbReference type="Gene3D" id="3.40.1110.10">
    <property type="entry name" value="Calcium-transporting ATPase, cytoplasmic domain N"/>
    <property type="match status" value="1"/>
</dbReference>
<keyword evidence="9 12" id="KW-0472">Membrane</keyword>
<dbReference type="InterPro" id="IPR059000">
    <property type="entry name" value="ATPase_P-type_domA"/>
</dbReference>
<gene>
    <name evidence="14" type="ORF">AMON00008_LOCUS27149</name>
</gene>
<dbReference type="GO" id="GO:0005391">
    <property type="term" value="F:P-type sodium:potassium-exchanging transporter activity"/>
    <property type="evidence" value="ECO:0007669"/>
    <property type="project" value="TreeGrafter"/>
</dbReference>
<feature type="transmembrane region" description="Helical" evidence="12">
    <location>
        <begin position="968"/>
        <end position="986"/>
    </location>
</feature>
<dbReference type="Pfam" id="PF00122">
    <property type="entry name" value="E1-E2_ATPase"/>
    <property type="match status" value="1"/>
</dbReference>